<dbReference type="InterPro" id="IPR000873">
    <property type="entry name" value="AMP-dep_synth/lig_dom"/>
</dbReference>
<dbReference type="PANTHER" id="PTHR43767:SF7">
    <property type="entry name" value="MEDIUM_LONG-CHAIN-FATTY-ACID--COA LIGASE FADD8"/>
    <property type="match status" value="1"/>
</dbReference>
<gene>
    <name evidence="3" type="ORF">GCM10010191_58990</name>
</gene>
<dbReference type="InterPro" id="IPR042099">
    <property type="entry name" value="ANL_N_sf"/>
</dbReference>
<feature type="domain" description="AMP-dependent synthetase/ligase" evidence="1">
    <location>
        <begin position="25"/>
        <end position="379"/>
    </location>
</feature>
<dbReference type="Gene3D" id="3.40.50.12780">
    <property type="entry name" value="N-terminal domain of ligase-like"/>
    <property type="match status" value="1"/>
</dbReference>
<dbReference type="PROSITE" id="PS00455">
    <property type="entry name" value="AMP_BINDING"/>
    <property type="match status" value="1"/>
</dbReference>
<dbReference type="InterPro" id="IPR025110">
    <property type="entry name" value="AMP-bd_C"/>
</dbReference>
<dbReference type="InterPro" id="IPR020845">
    <property type="entry name" value="AMP-binding_CS"/>
</dbReference>
<keyword evidence="4" id="KW-1185">Reference proteome</keyword>
<dbReference type="Gene3D" id="3.30.300.30">
    <property type="match status" value="1"/>
</dbReference>
<evidence type="ECO:0000259" key="1">
    <source>
        <dbReference type="Pfam" id="PF00501"/>
    </source>
</evidence>
<organism evidence="3 4">
    <name type="scientific">Actinomadura vinacea</name>
    <dbReference type="NCBI Taxonomy" id="115336"/>
    <lineage>
        <taxon>Bacteria</taxon>
        <taxon>Bacillati</taxon>
        <taxon>Actinomycetota</taxon>
        <taxon>Actinomycetes</taxon>
        <taxon>Streptosporangiales</taxon>
        <taxon>Thermomonosporaceae</taxon>
        <taxon>Actinomadura</taxon>
    </lineage>
</organism>
<name>A0ABN3JQH8_9ACTN</name>
<dbReference type="SUPFAM" id="SSF56801">
    <property type="entry name" value="Acetyl-CoA synthetase-like"/>
    <property type="match status" value="1"/>
</dbReference>
<dbReference type="RefSeq" id="WP_344593292.1">
    <property type="nucleotide sequence ID" value="NZ_BAAARW010000021.1"/>
</dbReference>
<evidence type="ECO:0000313" key="3">
    <source>
        <dbReference type="EMBL" id="GAA2436428.1"/>
    </source>
</evidence>
<dbReference type="InterPro" id="IPR045851">
    <property type="entry name" value="AMP-bd_C_sf"/>
</dbReference>
<dbReference type="Pfam" id="PF13193">
    <property type="entry name" value="AMP-binding_C"/>
    <property type="match status" value="1"/>
</dbReference>
<evidence type="ECO:0000313" key="4">
    <source>
        <dbReference type="Proteomes" id="UP001501231"/>
    </source>
</evidence>
<dbReference type="InterPro" id="IPR050237">
    <property type="entry name" value="ATP-dep_AMP-bd_enzyme"/>
</dbReference>
<accession>A0ABN3JQH8</accession>
<protein>
    <submittedName>
        <fullName evidence="3">AMP-binding protein</fullName>
    </submittedName>
</protein>
<reference evidence="3 4" key="1">
    <citation type="journal article" date="2019" name="Int. J. Syst. Evol. Microbiol.">
        <title>The Global Catalogue of Microorganisms (GCM) 10K type strain sequencing project: providing services to taxonomists for standard genome sequencing and annotation.</title>
        <authorList>
            <consortium name="The Broad Institute Genomics Platform"/>
            <consortium name="The Broad Institute Genome Sequencing Center for Infectious Disease"/>
            <person name="Wu L."/>
            <person name="Ma J."/>
        </authorList>
    </citation>
    <scope>NUCLEOTIDE SEQUENCE [LARGE SCALE GENOMIC DNA]</scope>
    <source>
        <strain evidence="3 4">JCM 3325</strain>
    </source>
</reference>
<feature type="domain" description="AMP-binding enzyme C-terminal" evidence="2">
    <location>
        <begin position="429"/>
        <end position="504"/>
    </location>
</feature>
<evidence type="ECO:0000259" key="2">
    <source>
        <dbReference type="Pfam" id="PF13193"/>
    </source>
</evidence>
<dbReference type="EMBL" id="BAAARW010000021">
    <property type="protein sequence ID" value="GAA2436428.1"/>
    <property type="molecule type" value="Genomic_DNA"/>
</dbReference>
<dbReference type="Pfam" id="PF00501">
    <property type="entry name" value="AMP-binding"/>
    <property type="match status" value="1"/>
</dbReference>
<dbReference type="Proteomes" id="UP001501231">
    <property type="component" value="Unassembled WGS sequence"/>
</dbReference>
<comment type="caution">
    <text evidence="3">The sequence shown here is derived from an EMBL/GenBank/DDBJ whole genome shotgun (WGS) entry which is preliminary data.</text>
</comment>
<proteinExistence type="predicted"/>
<sequence>MSDRVAATLTTSYERGYESFARLSAIAGSEGSMSYAELGEAARHFAGGLSELGARPGDRVIVLSANRPETFVVDHGIAAGGFVRVPLSTRLHAREVANIARDCEPSVLVVDAERQAEVVGALKDVGLRTMVVALDPGAGKADAPYSELLGASAIRPVRPNPEDLAWLPYTSGTTGEPKGVMLSHRAILACARNLMAELPAIESDDVVLHVAPLSHLSGYTGVAYTLRGASQVAMRSFKPEAALAAIAEHRVTVLPMVPTMLNMLLPALDTSRWDTSSLHTIIYAGSAIAPARLARLVGHLGEVFVQAYGLSEIPFPITSLSKHSHRFDIQQALPARLGSAGRVSPFVEIRIVGPDNESVPPGEQGEIQARSDTAMSGYWNRAKATADTLLEGGWVATGDVGRLEDGYLHIVDRKKDMIVTGGFNVFPAEIESAISTLGSVAEVAVIGVPDPRWGETVKALVVPEKGKSVTIEDVDRVCRERIAAYKRPRSIEFLDHLPKTGSGKIQRHELRRQYWEGSDRLVGG</sequence>
<dbReference type="PANTHER" id="PTHR43767">
    <property type="entry name" value="LONG-CHAIN-FATTY-ACID--COA LIGASE"/>
    <property type="match status" value="1"/>
</dbReference>